<organism evidence="5 6">
    <name type="scientific">Pedococcus badiiscoriae</name>
    <dbReference type="NCBI Taxonomy" id="642776"/>
    <lineage>
        <taxon>Bacteria</taxon>
        <taxon>Bacillati</taxon>
        <taxon>Actinomycetota</taxon>
        <taxon>Actinomycetes</taxon>
        <taxon>Micrococcales</taxon>
        <taxon>Intrasporangiaceae</taxon>
        <taxon>Pedococcus</taxon>
    </lineage>
</organism>
<gene>
    <name evidence="5" type="ORF">BJ986_002378</name>
</gene>
<evidence type="ECO:0000313" key="5">
    <source>
        <dbReference type="EMBL" id="NYG07891.1"/>
    </source>
</evidence>
<dbReference type="InterPro" id="IPR050765">
    <property type="entry name" value="Riboflavin_Biosynth_HTPR"/>
</dbReference>
<dbReference type="EMBL" id="JACCAB010000001">
    <property type="protein sequence ID" value="NYG07891.1"/>
    <property type="molecule type" value="Genomic_DNA"/>
</dbReference>
<keyword evidence="6" id="KW-1185">Reference proteome</keyword>
<dbReference type="PANTHER" id="PTHR38011">
    <property type="entry name" value="DIHYDROFOLATE REDUCTASE FAMILY PROTEIN (AFU_ORTHOLOGUE AFUA_8G06820)"/>
    <property type="match status" value="1"/>
</dbReference>
<feature type="domain" description="Bacterial bifunctional deaminase-reductase C-terminal" evidence="4">
    <location>
        <begin position="5"/>
        <end position="215"/>
    </location>
</feature>
<evidence type="ECO:0000256" key="3">
    <source>
        <dbReference type="ARBA" id="ARBA00023002"/>
    </source>
</evidence>
<comment type="caution">
    <text evidence="5">The sequence shown here is derived from an EMBL/GenBank/DDBJ whole genome shotgun (WGS) entry which is preliminary data.</text>
</comment>
<evidence type="ECO:0000259" key="4">
    <source>
        <dbReference type="Pfam" id="PF01872"/>
    </source>
</evidence>
<dbReference type="AlphaFoldDB" id="A0A852WJV0"/>
<keyword evidence="2" id="KW-0521">NADP</keyword>
<evidence type="ECO:0000256" key="2">
    <source>
        <dbReference type="ARBA" id="ARBA00022857"/>
    </source>
</evidence>
<keyword evidence="3 5" id="KW-0560">Oxidoreductase</keyword>
<dbReference type="EC" id="1.1.1.193" evidence="5"/>
<evidence type="ECO:0000313" key="6">
    <source>
        <dbReference type="Proteomes" id="UP000573599"/>
    </source>
</evidence>
<name>A0A852WJV0_9MICO</name>
<dbReference type="Pfam" id="PF01872">
    <property type="entry name" value="RibD_C"/>
    <property type="match status" value="1"/>
</dbReference>
<comment type="pathway">
    <text evidence="1">Cofactor biosynthesis; riboflavin biosynthesis.</text>
</comment>
<accession>A0A852WJV0</accession>
<protein>
    <submittedName>
        <fullName evidence="5">5-amino-6-(5-phosphoribosylamino)uracil reductase</fullName>
        <ecNumber evidence="5">1.1.1.193</ecNumber>
    </submittedName>
</protein>
<dbReference type="RefSeq" id="WP_179422171.1">
    <property type="nucleotide sequence ID" value="NZ_JACCAB010000001.1"/>
</dbReference>
<dbReference type="Gene3D" id="3.40.430.10">
    <property type="entry name" value="Dihydrofolate Reductase, subunit A"/>
    <property type="match status" value="1"/>
</dbReference>
<dbReference type="Proteomes" id="UP000573599">
    <property type="component" value="Unassembled WGS sequence"/>
</dbReference>
<dbReference type="GO" id="GO:0009231">
    <property type="term" value="P:riboflavin biosynthetic process"/>
    <property type="evidence" value="ECO:0007669"/>
    <property type="project" value="InterPro"/>
</dbReference>
<dbReference type="InterPro" id="IPR024072">
    <property type="entry name" value="DHFR-like_dom_sf"/>
</dbReference>
<dbReference type="GO" id="GO:0008703">
    <property type="term" value="F:5-amino-6-(5-phosphoribosylamino)uracil reductase activity"/>
    <property type="evidence" value="ECO:0007669"/>
    <property type="project" value="UniProtKB-EC"/>
</dbReference>
<dbReference type="SUPFAM" id="SSF53597">
    <property type="entry name" value="Dihydrofolate reductase-like"/>
    <property type="match status" value="1"/>
</dbReference>
<sequence length="239" mass="25640">MPERPYTLLSCSISLDGYLDSASAGRLRLSNDADFDRVDAERAASDAILVGAGTIREDDPRLLVRSAQRRAQRVARGCPPSPVKVTVTRGGRLDPDAAFFRLGDGEKLVYCPSPTADAVRRGLGGLATVVDGGEPVTVRGVAEDLHVRGVQRLMVEGGGSVLTQFLAQDLADELQLVVAPVFVGDSRAQRFVGDGGFPWSDGHRAPLAEVRKIGDVALLRYALSARFRPDPSDGQHRPR</sequence>
<reference evidence="5 6" key="1">
    <citation type="submission" date="2020-07" db="EMBL/GenBank/DDBJ databases">
        <title>Sequencing the genomes of 1000 actinobacteria strains.</title>
        <authorList>
            <person name="Klenk H.-P."/>
        </authorList>
    </citation>
    <scope>NUCLEOTIDE SEQUENCE [LARGE SCALE GENOMIC DNA]</scope>
    <source>
        <strain evidence="5 6">DSM 23987</strain>
    </source>
</reference>
<proteinExistence type="predicted"/>
<dbReference type="PANTHER" id="PTHR38011:SF7">
    <property type="entry name" value="2,5-DIAMINO-6-RIBOSYLAMINO-4(3H)-PYRIMIDINONE 5'-PHOSPHATE REDUCTASE"/>
    <property type="match status" value="1"/>
</dbReference>
<evidence type="ECO:0000256" key="1">
    <source>
        <dbReference type="ARBA" id="ARBA00005104"/>
    </source>
</evidence>
<dbReference type="InterPro" id="IPR002734">
    <property type="entry name" value="RibDG_C"/>
</dbReference>